<evidence type="ECO:0000256" key="1">
    <source>
        <dbReference type="ARBA" id="ARBA00005101"/>
    </source>
</evidence>
<evidence type="ECO:0000259" key="5">
    <source>
        <dbReference type="Pfam" id="PF00850"/>
    </source>
</evidence>
<feature type="domain" description="Histone deacetylase" evidence="5">
    <location>
        <begin position="23"/>
        <end position="313"/>
    </location>
</feature>
<keyword evidence="7" id="KW-1185">Reference proteome</keyword>
<accession>A0A7Z0VPX8</accession>
<dbReference type="SUPFAM" id="SSF52768">
    <property type="entry name" value="Arginase/deacetylase"/>
    <property type="match status" value="1"/>
</dbReference>
<dbReference type="RefSeq" id="WP_069120611.1">
    <property type="nucleotide sequence ID" value="NZ_MARB01000001.1"/>
</dbReference>
<dbReference type="Pfam" id="PF00850">
    <property type="entry name" value="Hist_deacetyl"/>
    <property type="match status" value="1"/>
</dbReference>
<dbReference type="UniPathway" id="UPA00040"/>
<comment type="pathway">
    <text evidence="1">Ketone degradation; acetoin degradation.</text>
</comment>
<proteinExistence type="inferred from homology"/>
<dbReference type="PRINTS" id="PR01270">
    <property type="entry name" value="HDASUPER"/>
</dbReference>
<dbReference type="Proteomes" id="UP000094769">
    <property type="component" value="Unassembled WGS sequence"/>
</dbReference>
<dbReference type="GO" id="GO:0004407">
    <property type="term" value="F:histone deacetylase activity"/>
    <property type="evidence" value="ECO:0007669"/>
    <property type="project" value="TreeGrafter"/>
</dbReference>
<dbReference type="InterPro" id="IPR000286">
    <property type="entry name" value="HDACs"/>
</dbReference>
<name>A0A7Z0VPX8_9GAMM</name>
<dbReference type="InterPro" id="IPR023801">
    <property type="entry name" value="His_deacetylse_dom"/>
</dbReference>
<comment type="similarity">
    <text evidence="2">Belongs to the histone deacetylase family.</text>
</comment>
<dbReference type="InterPro" id="IPR037138">
    <property type="entry name" value="His_deacetylse_dom_sf"/>
</dbReference>
<evidence type="ECO:0000256" key="4">
    <source>
        <dbReference type="ARBA" id="ARBA00022627"/>
    </source>
</evidence>
<gene>
    <name evidence="6" type="primary">acuC</name>
    <name evidence="6" type="ORF">CODIS_01990</name>
</gene>
<dbReference type="CDD" id="cd09994">
    <property type="entry name" value="HDAC_AcuC_like"/>
    <property type="match status" value="1"/>
</dbReference>
<dbReference type="GO" id="GO:0045150">
    <property type="term" value="P:acetoin catabolic process"/>
    <property type="evidence" value="ECO:0007669"/>
    <property type="project" value="UniProtKB-UniPathway"/>
</dbReference>
<dbReference type="OrthoDB" id="9808367at2"/>
<dbReference type="Gene3D" id="3.40.800.20">
    <property type="entry name" value="Histone deacetylase domain"/>
    <property type="match status" value="1"/>
</dbReference>
<reference evidence="6 7" key="1">
    <citation type="submission" date="2016-06" db="EMBL/GenBank/DDBJ databases">
        <title>Genome sequence of endosymbiont of Candidatus Endolucinida thiodiazotropha.</title>
        <authorList>
            <person name="Poehlein A."/>
            <person name="Koenig S."/>
            <person name="Heiden S.E."/>
            <person name="Thuermer A."/>
            <person name="Voget S."/>
            <person name="Daniel R."/>
            <person name="Markert S."/>
            <person name="Gros O."/>
            <person name="Schweder T."/>
        </authorList>
    </citation>
    <scope>NUCLEOTIDE SEQUENCE [LARGE SCALE GENOMIC DNA]</scope>
    <source>
        <strain evidence="6 7">COS</strain>
    </source>
</reference>
<keyword evidence="4" id="KW-0006">Acetoin catabolism</keyword>
<evidence type="ECO:0000313" key="7">
    <source>
        <dbReference type="Proteomes" id="UP000094769"/>
    </source>
</evidence>
<evidence type="ECO:0000256" key="2">
    <source>
        <dbReference type="ARBA" id="ARBA00005947"/>
    </source>
</evidence>
<dbReference type="InterPro" id="IPR003085">
    <property type="entry name" value="AcuC"/>
</dbReference>
<evidence type="ECO:0000256" key="3">
    <source>
        <dbReference type="ARBA" id="ARBA00020218"/>
    </source>
</evidence>
<organism evidence="6 7">
    <name type="scientific">Candidatus Thiodiazotropha endolucinida</name>
    <dbReference type="NCBI Taxonomy" id="1655433"/>
    <lineage>
        <taxon>Bacteria</taxon>
        <taxon>Pseudomonadati</taxon>
        <taxon>Pseudomonadota</taxon>
        <taxon>Gammaproteobacteria</taxon>
        <taxon>Chromatiales</taxon>
        <taxon>Sedimenticolaceae</taxon>
        <taxon>Candidatus Thiodiazotropha</taxon>
    </lineage>
</organism>
<evidence type="ECO:0000313" key="6">
    <source>
        <dbReference type="EMBL" id="ODJ89639.1"/>
    </source>
</evidence>
<protein>
    <recommendedName>
        <fullName evidence="3">Acetoin utilization protein AcuC</fullName>
    </recommendedName>
</protein>
<dbReference type="EMBL" id="MARB01000001">
    <property type="protein sequence ID" value="ODJ89639.1"/>
    <property type="molecule type" value="Genomic_DNA"/>
</dbReference>
<sequence length="315" mass="34244">MSDKPVTIYFGETLGRYGFGDGHPFGPDRIQAFWKETLKQGLDKQVSIATPQLCSEQALLPFHTQAYINRVKIQSESGHGYLDAGDTPAFEGVYEAACTVVGSVLDGMQAILSGRHPKVFVPIAGLHHARRDSAAGFCVFNDAGVLIENLRINHGIRRIAYIDIDAHHGDGVFYAFESDPDLIFADIHEDGRYLYPGTGAVEETGKGEAKGKKLNVPLPPLANDAHFHRVWPSVEAFIRQGKPELIILQAGADSIQGDPITHMEFTPAAHEYAAARLSKLADEYCNGRMIALGGGGYNRSNLALGWNGVVKAMLT</sequence>
<dbReference type="InterPro" id="IPR023696">
    <property type="entry name" value="Ureohydrolase_dom_sf"/>
</dbReference>
<dbReference type="PANTHER" id="PTHR10625">
    <property type="entry name" value="HISTONE DEACETYLASE HDAC1-RELATED"/>
    <property type="match status" value="1"/>
</dbReference>
<dbReference type="PANTHER" id="PTHR10625:SF10">
    <property type="entry name" value="HISTONE DEACETYLASE HDAC1"/>
    <property type="match status" value="1"/>
</dbReference>
<dbReference type="GO" id="GO:0040029">
    <property type="term" value="P:epigenetic regulation of gene expression"/>
    <property type="evidence" value="ECO:0007669"/>
    <property type="project" value="TreeGrafter"/>
</dbReference>
<comment type="caution">
    <text evidence="6">The sequence shown here is derived from an EMBL/GenBank/DDBJ whole genome shotgun (WGS) entry which is preliminary data.</text>
</comment>
<dbReference type="AlphaFoldDB" id="A0A7Z0VPX8"/>